<dbReference type="Gene3D" id="3.60.20.40">
    <property type="match status" value="1"/>
</dbReference>
<dbReference type="InterPro" id="IPR029055">
    <property type="entry name" value="Ntn_hydrolases_N"/>
</dbReference>
<gene>
    <name evidence="5" type="ORF">CATMQ487_35030</name>
</gene>
<evidence type="ECO:0000256" key="1">
    <source>
        <dbReference type="ARBA" id="ARBA00009381"/>
    </source>
</evidence>
<dbReference type="InterPro" id="IPR043137">
    <property type="entry name" value="GGT_ssub_C"/>
</dbReference>
<dbReference type="SUPFAM" id="SSF56235">
    <property type="entry name" value="N-terminal nucleophile aminohydrolases (Ntn hydrolases)"/>
    <property type="match status" value="1"/>
</dbReference>
<sequence>MTALPPSPARPEPTPPQRRAVKAGLATLAALWLAACAVAPPGTAPMQPEGATATTAKPGWATRTRAVAAAHPLAAQAGDEMLRAGGSAIDAAIAVQMVLTLVEPQSSGIGGGAFLMTWDGRQVQAWDGRETAPAAADDKLFLGPDGKPLGFHAAAVGGRSVGAPGVLRMLAQAHAQHGRLAWARLFEPAIRLAEAGFAVSPRLHGLLTQEQHLRLDAAAARHFYQPDGKPLPVGTTLRNPALAAVFRQLARDGAEAFYRGPIAASIAAKVQQHPTNPGRLTERDLADYRPQLREALCSEWQRWRLCGFPPPSSGHLALAQVLGIVDAAGPARPTAAANDARLPSGEADADFLHRYGEAARLAFADRARYVGDPAFVPAPGLSWSNLLDPGYLRQRASLIGERAMSKVEPGVPPGSALAWARQPEQIERGTSHLAIVDAQGLAVSMTTTIEDQFGARLLVDGGTGLPGGFLLNNQLTDFSFQPADAAGRPIANRVEPGKRPRSSMSPTLVFERDSGRLVLVAGSPGGAMIIHYTAKTLLAHLRWGLDVQQAANLPNFGSTGGPIQLEEKRFAPATVEALKSRGHEVREPALTSGIHALQRRGDGWFGAADPRREGVVVGD</sequence>
<proteinExistence type="inferred from homology"/>
<evidence type="ECO:0000313" key="6">
    <source>
        <dbReference type="Proteomes" id="UP001057498"/>
    </source>
</evidence>
<evidence type="ECO:0000256" key="2">
    <source>
        <dbReference type="ARBA" id="ARBA00022679"/>
    </source>
</evidence>
<dbReference type="PRINTS" id="PR01210">
    <property type="entry name" value="GGTRANSPTASE"/>
</dbReference>
<keyword evidence="4" id="KW-0865">Zymogen</keyword>
<dbReference type="Proteomes" id="UP001057498">
    <property type="component" value="Chromosome"/>
</dbReference>
<dbReference type="EMBL" id="AP025730">
    <property type="protein sequence ID" value="BDI06533.1"/>
    <property type="molecule type" value="Genomic_DNA"/>
</dbReference>
<evidence type="ECO:0000256" key="3">
    <source>
        <dbReference type="ARBA" id="ARBA00022801"/>
    </source>
</evidence>
<name>A0ABN6PPJ2_9BURK</name>
<dbReference type="PANTHER" id="PTHR43199">
    <property type="entry name" value="GLUTATHIONE HYDROLASE"/>
    <property type="match status" value="1"/>
</dbReference>
<dbReference type="InterPro" id="IPR043138">
    <property type="entry name" value="GGT_lsub"/>
</dbReference>
<protein>
    <submittedName>
        <fullName evidence="5">Gamma-glutamyltranspeptidase</fullName>
    </submittedName>
</protein>
<dbReference type="InterPro" id="IPR051792">
    <property type="entry name" value="GGT_bact"/>
</dbReference>
<keyword evidence="6" id="KW-1185">Reference proteome</keyword>
<dbReference type="Gene3D" id="1.10.246.130">
    <property type="match status" value="1"/>
</dbReference>
<evidence type="ECO:0000313" key="5">
    <source>
        <dbReference type="EMBL" id="BDI06533.1"/>
    </source>
</evidence>
<dbReference type="PANTHER" id="PTHR43199:SF1">
    <property type="entry name" value="GLUTATHIONE HYDROLASE PROENZYME"/>
    <property type="match status" value="1"/>
</dbReference>
<evidence type="ECO:0000256" key="4">
    <source>
        <dbReference type="ARBA" id="ARBA00023145"/>
    </source>
</evidence>
<organism evidence="5 6">
    <name type="scientific">Sphaerotilus microaerophilus</name>
    <dbReference type="NCBI Taxonomy" id="2914710"/>
    <lineage>
        <taxon>Bacteria</taxon>
        <taxon>Pseudomonadati</taxon>
        <taxon>Pseudomonadota</taxon>
        <taxon>Betaproteobacteria</taxon>
        <taxon>Burkholderiales</taxon>
        <taxon>Sphaerotilaceae</taxon>
        <taxon>Sphaerotilus</taxon>
    </lineage>
</organism>
<accession>A0ABN6PPJ2</accession>
<comment type="similarity">
    <text evidence="1">Belongs to the gamma-glutamyltransferase family.</text>
</comment>
<keyword evidence="2" id="KW-0808">Transferase</keyword>
<reference evidence="5" key="1">
    <citation type="submission" date="2022-04" db="EMBL/GenBank/DDBJ databases">
        <title>Whole genome sequence of Sphaerotilus sp. FB-5.</title>
        <authorList>
            <person name="Takeda M."/>
            <person name="Narihara S."/>
            <person name="Akimoto M."/>
            <person name="Akimoto R."/>
            <person name="Nishiyashiki S."/>
            <person name="Murakami T."/>
        </authorList>
    </citation>
    <scope>NUCLEOTIDE SEQUENCE</scope>
    <source>
        <strain evidence="5">FB-5</strain>
    </source>
</reference>
<dbReference type="Pfam" id="PF01019">
    <property type="entry name" value="G_glu_transpept"/>
    <property type="match status" value="1"/>
</dbReference>
<dbReference type="RefSeq" id="WP_251969798.1">
    <property type="nucleotide sequence ID" value="NZ_AP025730.1"/>
</dbReference>
<keyword evidence="3" id="KW-0378">Hydrolase</keyword>